<reference evidence="5" key="1">
    <citation type="submission" date="2023-10" db="EMBL/GenBank/DDBJ databases">
        <authorList>
            <person name="Hackl T."/>
        </authorList>
    </citation>
    <scope>NUCLEOTIDE SEQUENCE</scope>
</reference>
<keyword evidence="6" id="KW-1185">Reference proteome</keyword>
<keyword evidence="2 3" id="KW-0342">GTP-binding</keyword>
<dbReference type="Pfam" id="PF00025">
    <property type="entry name" value="Arf"/>
    <property type="match status" value="1"/>
</dbReference>
<dbReference type="GO" id="GO:0003924">
    <property type="term" value="F:GTPase activity"/>
    <property type="evidence" value="ECO:0007669"/>
    <property type="project" value="InterPro"/>
</dbReference>
<dbReference type="GO" id="GO:0005525">
    <property type="term" value="F:GTP binding"/>
    <property type="evidence" value="ECO:0007669"/>
    <property type="project" value="UniProtKB-KW"/>
</dbReference>
<sequence length="160" mass="18243">MSTRQGWFSWTREWLLTKGTITSKTAVSRTFDQVSARILITGLDAAGKTTLLERHLSQDLGRDIGISNPATGFNVEELRYGKVDYEAIDVGGDCKKLIKDLERSKFHESDAVIWIIDSNDTERFVEAEEELQRMLRLDDDRHKPLLVLANKQDLKDCSEV</sequence>
<evidence type="ECO:0000256" key="2">
    <source>
        <dbReference type="ARBA" id="ARBA00023134"/>
    </source>
</evidence>
<evidence type="ECO:0000256" key="4">
    <source>
        <dbReference type="PIRSR" id="PIRSR606689-2"/>
    </source>
</evidence>
<evidence type="ECO:0000313" key="6">
    <source>
        <dbReference type="Proteomes" id="UP001295740"/>
    </source>
</evidence>
<dbReference type="PROSITE" id="PS51417">
    <property type="entry name" value="ARF"/>
    <property type="match status" value="1"/>
</dbReference>
<dbReference type="SMART" id="SM00177">
    <property type="entry name" value="ARF"/>
    <property type="match status" value="1"/>
</dbReference>
<dbReference type="PRINTS" id="PR00328">
    <property type="entry name" value="SAR1GTPBP"/>
</dbReference>
<dbReference type="SUPFAM" id="SSF52540">
    <property type="entry name" value="P-loop containing nucleoside triphosphate hydrolases"/>
    <property type="match status" value="1"/>
</dbReference>
<accession>A0AAI8VSK5</accession>
<dbReference type="EMBL" id="CAUWAG010000013">
    <property type="protein sequence ID" value="CAJ2509853.1"/>
    <property type="molecule type" value="Genomic_DNA"/>
</dbReference>
<dbReference type="Gene3D" id="3.40.50.300">
    <property type="entry name" value="P-loop containing nucleotide triphosphate hydrolases"/>
    <property type="match status" value="1"/>
</dbReference>
<dbReference type="InterPro" id="IPR024156">
    <property type="entry name" value="Small_GTPase_ARF"/>
</dbReference>
<gene>
    <name evidence="5" type="ORF">KHLLAP_LOCUS10321</name>
</gene>
<feature type="binding site" evidence="3">
    <location>
        <begin position="150"/>
        <end position="153"/>
    </location>
    <ligand>
        <name>GTP</name>
        <dbReference type="ChEBI" id="CHEBI:37565"/>
    </ligand>
</feature>
<dbReference type="GO" id="GO:0046872">
    <property type="term" value="F:metal ion binding"/>
    <property type="evidence" value="ECO:0007669"/>
    <property type="project" value="UniProtKB-KW"/>
</dbReference>
<dbReference type="Proteomes" id="UP001295740">
    <property type="component" value="Unassembled WGS sequence"/>
</dbReference>
<dbReference type="InterPro" id="IPR006689">
    <property type="entry name" value="Small_GTPase_ARF/SAR"/>
</dbReference>
<dbReference type="AlphaFoldDB" id="A0AAI8VSK5"/>
<keyword evidence="1 3" id="KW-0547">Nucleotide-binding</keyword>
<protein>
    <submittedName>
        <fullName evidence="5">Uu.00g057530.m01.CDS01</fullName>
    </submittedName>
</protein>
<organism evidence="5 6">
    <name type="scientific">Anthostomella pinea</name>
    <dbReference type="NCBI Taxonomy" id="933095"/>
    <lineage>
        <taxon>Eukaryota</taxon>
        <taxon>Fungi</taxon>
        <taxon>Dikarya</taxon>
        <taxon>Ascomycota</taxon>
        <taxon>Pezizomycotina</taxon>
        <taxon>Sordariomycetes</taxon>
        <taxon>Xylariomycetidae</taxon>
        <taxon>Xylariales</taxon>
        <taxon>Xylariaceae</taxon>
        <taxon>Anthostomella</taxon>
    </lineage>
</organism>
<name>A0AAI8VSK5_9PEZI</name>
<evidence type="ECO:0000256" key="1">
    <source>
        <dbReference type="ARBA" id="ARBA00022741"/>
    </source>
</evidence>
<proteinExistence type="predicted"/>
<feature type="binding site" evidence="3">
    <location>
        <begin position="42"/>
        <end position="49"/>
    </location>
    <ligand>
        <name>GTP</name>
        <dbReference type="ChEBI" id="CHEBI:37565"/>
    </ligand>
</feature>
<keyword evidence="4" id="KW-0460">Magnesium</keyword>
<evidence type="ECO:0000256" key="3">
    <source>
        <dbReference type="PIRSR" id="PIRSR606689-1"/>
    </source>
</evidence>
<comment type="caution">
    <text evidence="5">The sequence shown here is derived from an EMBL/GenBank/DDBJ whole genome shotgun (WGS) entry which is preliminary data.</text>
</comment>
<keyword evidence="4" id="KW-0479">Metal-binding</keyword>
<feature type="binding site" evidence="3">
    <location>
        <position position="92"/>
    </location>
    <ligand>
        <name>GTP</name>
        <dbReference type="ChEBI" id="CHEBI:37565"/>
    </ligand>
</feature>
<dbReference type="PANTHER" id="PTHR11711">
    <property type="entry name" value="ADP RIBOSYLATION FACTOR-RELATED"/>
    <property type="match status" value="1"/>
</dbReference>
<dbReference type="InterPro" id="IPR027417">
    <property type="entry name" value="P-loop_NTPase"/>
</dbReference>
<feature type="binding site" evidence="4">
    <location>
        <position position="49"/>
    </location>
    <ligand>
        <name>Mg(2+)</name>
        <dbReference type="ChEBI" id="CHEBI:18420"/>
    </ligand>
</feature>
<evidence type="ECO:0000313" key="5">
    <source>
        <dbReference type="EMBL" id="CAJ2509853.1"/>
    </source>
</evidence>